<name>A0A7J7IRV4_9RHOD</name>
<dbReference type="OrthoDB" id="5297at2759"/>
<dbReference type="Pfam" id="PF01266">
    <property type="entry name" value="DAO"/>
    <property type="match status" value="1"/>
</dbReference>
<comment type="caution">
    <text evidence="2">The sequence shown here is derived from an EMBL/GenBank/DDBJ whole genome shotgun (WGS) entry which is preliminary data.</text>
</comment>
<dbReference type="GO" id="GO:0005737">
    <property type="term" value="C:cytoplasm"/>
    <property type="evidence" value="ECO:0007669"/>
    <property type="project" value="TreeGrafter"/>
</dbReference>
<dbReference type="InterPro" id="IPR036188">
    <property type="entry name" value="FAD/NAD-bd_sf"/>
</dbReference>
<dbReference type="EMBL" id="VWRR01000001">
    <property type="protein sequence ID" value="KAF6005439.1"/>
    <property type="molecule type" value="Genomic_DNA"/>
</dbReference>
<dbReference type="PANTHER" id="PTHR13847">
    <property type="entry name" value="SARCOSINE DEHYDROGENASE-RELATED"/>
    <property type="match status" value="1"/>
</dbReference>
<sequence length="502" mass="54599">MHNCRAGSDAWVLSLGYRPISLFRERTKACAWRTRSLSLSRRVAELQRGTRRSRVANRQSLHWLSSAADLHVHLVGFGLAGAALAFFLCQRARKDQHVTLSVVDVARAGCAGGATQAAAGILHPFTPRARKIWLGDEGLACAKEILRAVVEPEAPPIARRSGLIRLASTEREAADYAAAATDLYSGELFWDRNRDQLFIPDAWVVDAPAYVQAIRRYLERYHAEKIMMWEARQVHSLDDEWRRVQMHLGARGAHESFMVVAAGASSKLLIPTLPLTWCGGHNLVYRRQDWIWPVAELAMTSISADAIPDANMSDIPVIGGGSYLVPLPDRLRLIGGATKEYGLTQAELLEAQSRSSAQQMDRARAALELPLDALFARYANAARWASTRESSGPTPSRLPGPVEALYGIRALPPRNALGAVPLVGEVPQEALSLLTNASISERVRVLYFTGLGSRGLIHHGIIGRLAAEAVLRGDSLVSLASVASPSVLASVRRDAAEAVAAS</sequence>
<dbReference type="SUPFAM" id="SSF51905">
    <property type="entry name" value="FAD/NAD(P)-binding domain"/>
    <property type="match status" value="1"/>
</dbReference>
<dbReference type="AlphaFoldDB" id="A0A7J7IRV4"/>
<evidence type="ECO:0000259" key="1">
    <source>
        <dbReference type="Pfam" id="PF01266"/>
    </source>
</evidence>
<dbReference type="PANTHER" id="PTHR13847:SF261">
    <property type="entry name" value="FAD-DEPENDENT OXIDOREDUCTASE FAMILY PROTEIN"/>
    <property type="match status" value="1"/>
</dbReference>
<dbReference type="Gene3D" id="3.50.50.60">
    <property type="entry name" value="FAD/NAD(P)-binding domain"/>
    <property type="match status" value="1"/>
</dbReference>
<dbReference type="InterPro" id="IPR006076">
    <property type="entry name" value="FAD-dep_OxRdtase"/>
</dbReference>
<gene>
    <name evidence="2" type="ORF">F1559_005012</name>
</gene>
<evidence type="ECO:0000313" key="2">
    <source>
        <dbReference type="EMBL" id="KAF6005439.1"/>
    </source>
</evidence>
<reference evidence="2 3" key="1">
    <citation type="journal article" date="2020" name="J. Phycol.">
        <title>Comparative genome analysis reveals Cyanidiococcus gen. nov., a new extremophilic red algal genus sister to Cyanidioschyzon (Cyanidioschyzonaceae, Rhodophyta).</title>
        <authorList>
            <person name="Liu S.-L."/>
            <person name="Chiang Y.-R."/>
            <person name="Yoon H.S."/>
            <person name="Fu H.-Y."/>
        </authorList>
    </citation>
    <scope>NUCLEOTIDE SEQUENCE [LARGE SCALE GENOMIC DNA]</scope>
    <source>
        <strain evidence="2 3">THAL066</strain>
    </source>
</reference>
<proteinExistence type="predicted"/>
<dbReference type="Proteomes" id="UP000530660">
    <property type="component" value="Unassembled WGS sequence"/>
</dbReference>
<protein>
    <recommendedName>
        <fullName evidence="1">FAD dependent oxidoreductase domain-containing protein</fullName>
    </recommendedName>
</protein>
<feature type="domain" description="FAD dependent oxidoreductase" evidence="1">
    <location>
        <begin position="75"/>
        <end position="468"/>
    </location>
</feature>
<dbReference type="Gene3D" id="3.30.9.10">
    <property type="entry name" value="D-Amino Acid Oxidase, subunit A, domain 2"/>
    <property type="match status" value="1"/>
</dbReference>
<keyword evidence="3" id="KW-1185">Reference proteome</keyword>
<organism evidence="2 3">
    <name type="scientific">Cyanidiococcus yangmingshanensis</name>
    <dbReference type="NCBI Taxonomy" id="2690220"/>
    <lineage>
        <taxon>Eukaryota</taxon>
        <taxon>Rhodophyta</taxon>
        <taxon>Bangiophyceae</taxon>
        <taxon>Cyanidiales</taxon>
        <taxon>Cyanidiaceae</taxon>
        <taxon>Cyanidiococcus</taxon>
    </lineage>
</organism>
<evidence type="ECO:0000313" key="3">
    <source>
        <dbReference type="Proteomes" id="UP000530660"/>
    </source>
</evidence>
<accession>A0A7J7IRV4</accession>